<sequence length="298" mass="32599">MVSGERSGKGAAVAASEEQQEGASRVDTVNKGDDEQRAKGGDEQRAEGGGQRGKDGIENRMVPKPQWRGVKGHLPIEKGGDEQREEGGGQRGKDGTENRMVPKPQWRGVKGHLPIEPRRPRRAAASAGERVLMSVVELKYSSGSGVVLLTDCARLEPSSKCKAKSRWGWVNILEQNIEHVEHKYAVAAATPDSNRIRGATSVEQTSSSEFYNDLANLELIKIIAWLTVVHIQIFHNYIHHSTKLNLHSSTQIQFLRLTVLAVLAFVAVAAAVDCKPLFYSCSDNSECCEDRCISGVCI</sequence>
<name>A0A166SJ00_9AGAM</name>
<organism evidence="2 3">
    <name type="scientific">Athelia psychrophila</name>
    <dbReference type="NCBI Taxonomy" id="1759441"/>
    <lineage>
        <taxon>Eukaryota</taxon>
        <taxon>Fungi</taxon>
        <taxon>Dikarya</taxon>
        <taxon>Basidiomycota</taxon>
        <taxon>Agaricomycotina</taxon>
        <taxon>Agaricomycetes</taxon>
        <taxon>Agaricomycetidae</taxon>
        <taxon>Atheliales</taxon>
        <taxon>Atheliaceae</taxon>
        <taxon>Athelia</taxon>
    </lineage>
</organism>
<dbReference type="EMBL" id="KV417498">
    <property type="protein sequence ID" value="KZP29503.1"/>
    <property type="molecule type" value="Genomic_DNA"/>
</dbReference>
<dbReference type="Proteomes" id="UP000076532">
    <property type="component" value="Unassembled WGS sequence"/>
</dbReference>
<gene>
    <name evidence="2" type="ORF">FIBSPDRAFT_884917</name>
</gene>
<feature type="region of interest" description="Disordered" evidence="1">
    <location>
        <begin position="1"/>
        <end position="113"/>
    </location>
</feature>
<accession>A0A166SJ00</accession>
<evidence type="ECO:0000313" key="2">
    <source>
        <dbReference type="EMBL" id="KZP29503.1"/>
    </source>
</evidence>
<reference evidence="2 3" key="1">
    <citation type="journal article" date="2016" name="Mol. Biol. Evol.">
        <title>Comparative Genomics of Early-Diverging Mushroom-Forming Fungi Provides Insights into the Origins of Lignocellulose Decay Capabilities.</title>
        <authorList>
            <person name="Nagy L.G."/>
            <person name="Riley R."/>
            <person name="Tritt A."/>
            <person name="Adam C."/>
            <person name="Daum C."/>
            <person name="Floudas D."/>
            <person name="Sun H."/>
            <person name="Yadav J.S."/>
            <person name="Pangilinan J."/>
            <person name="Larsson K.H."/>
            <person name="Matsuura K."/>
            <person name="Barry K."/>
            <person name="Labutti K."/>
            <person name="Kuo R."/>
            <person name="Ohm R.A."/>
            <person name="Bhattacharya S.S."/>
            <person name="Shirouzu T."/>
            <person name="Yoshinaga Y."/>
            <person name="Martin F.M."/>
            <person name="Grigoriev I.V."/>
            <person name="Hibbett D.S."/>
        </authorList>
    </citation>
    <scope>NUCLEOTIDE SEQUENCE [LARGE SCALE GENOMIC DNA]</scope>
    <source>
        <strain evidence="2 3">CBS 109695</strain>
    </source>
</reference>
<evidence type="ECO:0000313" key="3">
    <source>
        <dbReference type="Proteomes" id="UP000076532"/>
    </source>
</evidence>
<feature type="compositionally biased region" description="Basic and acidic residues" evidence="1">
    <location>
        <begin position="28"/>
        <end position="58"/>
    </location>
</feature>
<proteinExistence type="predicted"/>
<dbReference type="AlphaFoldDB" id="A0A166SJ00"/>
<feature type="compositionally biased region" description="Basic and acidic residues" evidence="1">
    <location>
        <begin position="74"/>
        <end position="97"/>
    </location>
</feature>
<evidence type="ECO:0000256" key="1">
    <source>
        <dbReference type="SAM" id="MobiDB-lite"/>
    </source>
</evidence>
<keyword evidence="3" id="KW-1185">Reference proteome</keyword>
<protein>
    <submittedName>
        <fullName evidence="2">Uncharacterized protein</fullName>
    </submittedName>
</protein>